<protein>
    <submittedName>
        <fullName evidence="1">Uncharacterized protein</fullName>
    </submittedName>
</protein>
<sequence length="53" mass="6358">MCVLFIDFSNGVRRSEYFTEDDLACDYSTQWKPDNWLEHLKTEVSIRERVASR</sequence>
<gene>
    <name evidence="1" type="ORF">PILCRDRAFT_813250</name>
</gene>
<dbReference type="Proteomes" id="UP000054166">
    <property type="component" value="Unassembled WGS sequence"/>
</dbReference>
<dbReference type="InParanoid" id="A0A0C3GF91"/>
<evidence type="ECO:0000313" key="1">
    <source>
        <dbReference type="EMBL" id="KIM89321.1"/>
    </source>
</evidence>
<evidence type="ECO:0000313" key="2">
    <source>
        <dbReference type="Proteomes" id="UP000054166"/>
    </source>
</evidence>
<dbReference type="HOGENOM" id="CLU_3069488_0_0_1"/>
<accession>A0A0C3GF91</accession>
<proteinExistence type="predicted"/>
<dbReference type="EMBL" id="KN832975">
    <property type="protein sequence ID" value="KIM89321.1"/>
    <property type="molecule type" value="Genomic_DNA"/>
</dbReference>
<reference evidence="2" key="2">
    <citation type="submission" date="2015-01" db="EMBL/GenBank/DDBJ databases">
        <title>Evolutionary Origins and Diversification of the Mycorrhizal Mutualists.</title>
        <authorList>
            <consortium name="DOE Joint Genome Institute"/>
            <consortium name="Mycorrhizal Genomics Consortium"/>
            <person name="Kohler A."/>
            <person name="Kuo A."/>
            <person name="Nagy L.G."/>
            <person name="Floudas D."/>
            <person name="Copeland A."/>
            <person name="Barry K.W."/>
            <person name="Cichocki N."/>
            <person name="Veneault-Fourrey C."/>
            <person name="LaButti K."/>
            <person name="Lindquist E.A."/>
            <person name="Lipzen A."/>
            <person name="Lundell T."/>
            <person name="Morin E."/>
            <person name="Murat C."/>
            <person name="Riley R."/>
            <person name="Ohm R."/>
            <person name="Sun H."/>
            <person name="Tunlid A."/>
            <person name="Henrissat B."/>
            <person name="Grigoriev I.V."/>
            <person name="Hibbett D.S."/>
            <person name="Martin F."/>
        </authorList>
    </citation>
    <scope>NUCLEOTIDE SEQUENCE [LARGE SCALE GENOMIC DNA]</scope>
    <source>
        <strain evidence="2">F 1598</strain>
    </source>
</reference>
<reference evidence="1 2" key="1">
    <citation type="submission" date="2014-04" db="EMBL/GenBank/DDBJ databases">
        <authorList>
            <consortium name="DOE Joint Genome Institute"/>
            <person name="Kuo A."/>
            <person name="Tarkka M."/>
            <person name="Buscot F."/>
            <person name="Kohler A."/>
            <person name="Nagy L.G."/>
            <person name="Floudas D."/>
            <person name="Copeland A."/>
            <person name="Barry K.W."/>
            <person name="Cichocki N."/>
            <person name="Veneault-Fourrey C."/>
            <person name="LaButti K."/>
            <person name="Lindquist E.A."/>
            <person name="Lipzen A."/>
            <person name="Lundell T."/>
            <person name="Morin E."/>
            <person name="Murat C."/>
            <person name="Sun H."/>
            <person name="Tunlid A."/>
            <person name="Henrissat B."/>
            <person name="Grigoriev I.V."/>
            <person name="Hibbett D.S."/>
            <person name="Martin F."/>
            <person name="Nordberg H.P."/>
            <person name="Cantor M.N."/>
            <person name="Hua S.X."/>
        </authorList>
    </citation>
    <scope>NUCLEOTIDE SEQUENCE [LARGE SCALE GENOMIC DNA]</scope>
    <source>
        <strain evidence="1 2">F 1598</strain>
    </source>
</reference>
<organism evidence="1 2">
    <name type="scientific">Piloderma croceum (strain F 1598)</name>
    <dbReference type="NCBI Taxonomy" id="765440"/>
    <lineage>
        <taxon>Eukaryota</taxon>
        <taxon>Fungi</taxon>
        <taxon>Dikarya</taxon>
        <taxon>Basidiomycota</taxon>
        <taxon>Agaricomycotina</taxon>
        <taxon>Agaricomycetes</taxon>
        <taxon>Agaricomycetidae</taxon>
        <taxon>Atheliales</taxon>
        <taxon>Atheliaceae</taxon>
        <taxon>Piloderma</taxon>
    </lineage>
</organism>
<dbReference type="OrthoDB" id="2738407at2759"/>
<keyword evidence="2" id="KW-1185">Reference proteome</keyword>
<name>A0A0C3GF91_PILCF</name>
<dbReference type="AlphaFoldDB" id="A0A0C3GF91"/>